<feature type="signal peptide" evidence="1">
    <location>
        <begin position="1"/>
        <end position="16"/>
    </location>
</feature>
<keyword evidence="1" id="KW-0732">Signal</keyword>
<accession>A0A0K0FLD5</accession>
<organism evidence="2 3">
    <name type="scientific">Strongyloides venezuelensis</name>
    <name type="common">Threadworm</name>
    <dbReference type="NCBI Taxonomy" id="75913"/>
    <lineage>
        <taxon>Eukaryota</taxon>
        <taxon>Metazoa</taxon>
        <taxon>Ecdysozoa</taxon>
        <taxon>Nematoda</taxon>
        <taxon>Chromadorea</taxon>
        <taxon>Rhabditida</taxon>
        <taxon>Tylenchina</taxon>
        <taxon>Panagrolaimomorpha</taxon>
        <taxon>Strongyloidoidea</taxon>
        <taxon>Strongyloididae</taxon>
        <taxon>Strongyloides</taxon>
    </lineage>
</organism>
<proteinExistence type="predicted"/>
<evidence type="ECO:0000256" key="1">
    <source>
        <dbReference type="SAM" id="SignalP"/>
    </source>
</evidence>
<reference evidence="2" key="1">
    <citation type="submission" date="2014-07" db="EMBL/GenBank/DDBJ databases">
        <authorList>
            <person name="Martin A.A"/>
            <person name="De Silva N."/>
        </authorList>
    </citation>
    <scope>NUCLEOTIDE SEQUENCE</scope>
</reference>
<keyword evidence="2" id="KW-1185">Reference proteome</keyword>
<evidence type="ECO:0000313" key="3">
    <source>
        <dbReference type="WBParaSite" id="SVE_0985000.1"/>
    </source>
</evidence>
<dbReference type="AlphaFoldDB" id="A0A0K0FLD5"/>
<sequence length="69" mass="7637">MTIFHSKLFILYSCCSRTCVPSCAIVQWTANLIRCVLVCSYLKDRQLVYVSCDISGVPSVFGTCFECGG</sequence>
<name>A0A0K0FLD5_STRVS</name>
<protein>
    <submittedName>
        <fullName evidence="3">Secreted protein</fullName>
    </submittedName>
</protein>
<dbReference type="Proteomes" id="UP000035680">
    <property type="component" value="Unassembled WGS sequence"/>
</dbReference>
<feature type="chain" id="PRO_5005329828" evidence="1">
    <location>
        <begin position="17"/>
        <end position="69"/>
    </location>
</feature>
<evidence type="ECO:0000313" key="2">
    <source>
        <dbReference type="Proteomes" id="UP000035680"/>
    </source>
</evidence>
<dbReference type="WBParaSite" id="SVE_0985000.1">
    <property type="protein sequence ID" value="SVE_0985000.1"/>
    <property type="gene ID" value="SVE_0985000"/>
</dbReference>
<reference evidence="3" key="2">
    <citation type="submission" date="2015-08" db="UniProtKB">
        <authorList>
            <consortium name="WormBaseParasite"/>
        </authorList>
    </citation>
    <scope>IDENTIFICATION</scope>
</reference>